<evidence type="ECO:0000256" key="2">
    <source>
        <dbReference type="ARBA" id="ARBA00013064"/>
    </source>
</evidence>
<dbReference type="AlphaFoldDB" id="A0A915K5B1"/>
<dbReference type="SMART" id="SM00404">
    <property type="entry name" value="PTPc_motif"/>
    <property type="match status" value="1"/>
</dbReference>
<dbReference type="InterPro" id="IPR029021">
    <property type="entry name" value="Prot-tyrosine_phosphatase-like"/>
</dbReference>
<dbReference type="PANTHER" id="PTHR19134:SF562">
    <property type="entry name" value="PROTEIN-TYROSINE-PHOSPHATASE"/>
    <property type="match status" value="1"/>
</dbReference>
<feature type="domain" description="Tyrosine specific protein phosphatases" evidence="6">
    <location>
        <begin position="227"/>
        <end position="310"/>
    </location>
</feature>
<evidence type="ECO:0000259" key="5">
    <source>
        <dbReference type="PROSITE" id="PS50055"/>
    </source>
</evidence>
<proteinExistence type="inferred from homology"/>
<evidence type="ECO:0000259" key="6">
    <source>
        <dbReference type="PROSITE" id="PS50056"/>
    </source>
</evidence>
<dbReference type="PROSITE" id="PS50056">
    <property type="entry name" value="TYR_PHOSPHATASE_2"/>
    <property type="match status" value="1"/>
</dbReference>
<evidence type="ECO:0000313" key="7">
    <source>
        <dbReference type="Proteomes" id="UP000887565"/>
    </source>
</evidence>
<dbReference type="WBParaSite" id="nRc.2.0.1.t33523-RA">
    <property type="protein sequence ID" value="nRc.2.0.1.t33523-RA"/>
    <property type="gene ID" value="nRc.2.0.1.g33523"/>
</dbReference>
<reference evidence="8" key="1">
    <citation type="submission" date="2022-11" db="UniProtKB">
        <authorList>
            <consortium name="WormBaseParasite"/>
        </authorList>
    </citation>
    <scope>IDENTIFICATION</scope>
</reference>
<accession>A0A915K5B1</accession>
<sequence length="332" mass="38539">MSGPDVVCFEFTPENVHPLVYQPYSVPRRLHANREAFNQWYLRLVEDGPGRITAEFKALAANLPNHGQTCKAWSENRPLNRYNDMICFDHTRIALNDGLQPDYIHANYIRGYHRKNAYILTQGPLDSTIFDFWRLVWQERVATVVMLARFEEGGKPKCAKYFPMSSQSDLMSGVFRIRLVKFDNRKYCKGSLLRVTNTLANETRYVAHVWFVLWPDRGVPEDVSGLRAFLNYVKVININMSLTLCSPAYHRRGPPIIYHCSAGIGRSAVCVLLDIFTEMLNHYDFADPLELINQLRQQRFHAVHTKDQLLFIYDYIVQLCKHARYGLLETIS</sequence>
<dbReference type="InterPro" id="IPR000242">
    <property type="entry name" value="PTP_cat"/>
</dbReference>
<dbReference type="SMART" id="SM00194">
    <property type="entry name" value="PTPc"/>
    <property type="match status" value="1"/>
</dbReference>
<organism evidence="7 8">
    <name type="scientific">Romanomermis culicivorax</name>
    <name type="common">Nematode worm</name>
    <dbReference type="NCBI Taxonomy" id="13658"/>
    <lineage>
        <taxon>Eukaryota</taxon>
        <taxon>Metazoa</taxon>
        <taxon>Ecdysozoa</taxon>
        <taxon>Nematoda</taxon>
        <taxon>Enoplea</taxon>
        <taxon>Dorylaimia</taxon>
        <taxon>Mermithida</taxon>
        <taxon>Mermithoidea</taxon>
        <taxon>Mermithidae</taxon>
        <taxon>Romanomermis</taxon>
    </lineage>
</organism>
<dbReference type="InterPro" id="IPR003595">
    <property type="entry name" value="Tyr_Pase_cat"/>
</dbReference>
<keyword evidence="7" id="KW-1185">Reference proteome</keyword>
<dbReference type="OMA" id="CKHARYG"/>
<comment type="similarity">
    <text evidence="1">Belongs to the protein-tyrosine phosphatase family.</text>
</comment>
<evidence type="ECO:0000313" key="8">
    <source>
        <dbReference type="WBParaSite" id="nRc.2.0.1.t33523-RA"/>
    </source>
</evidence>
<evidence type="ECO:0000256" key="4">
    <source>
        <dbReference type="ARBA" id="ARBA00022912"/>
    </source>
</evidence>
<protein>
    <recommendedName>
        <fullName evidence="2">protein-tyrosine-phosphatase</fullName>
        <ecNumber evidence="2">3.1.3.48</ecNumber>
    </recommendedName>
</protein>
<dbReference type="SUPFAM" id="SSF52799">
    <property type="entry name" value="(Phosphotyrosine protein) phosphatases II"/>
    <property type="match status" value="1"/>
</dbReference>
<dbReference type="CDD" id="cd00047">
    <property type="entry name" value="PTPc"/>
    <property type="match status" value="1"/>
</dbReference>
<dbReference type="Proteomes" id="UP000887565">
    <property type="component" value="Unplaced"/>
</dbReference>
<evidence type="ECO:0000256" key="3">
    <source>
        <dbReference type="ARBA" id="ARBA00022801"/>
    </source>
</evidence>
<dbReference type="EC" id="3.1.3.48" evidence="2"/>
<dbReference type="PRINTS" id="PR00700">
    <property type="entry name" value="PRTYPHPHTASE"/>
</dbReference>
<evidence type="ECO:0000256" key="1">
    <source>
        <dbReference type="ARBA" id="ARBA00009580"/>
    </source>
</evidence>
<dbReference type="Gene3D" id="3.90.190.10">
    <property type="entry name" value="Protein tyrosine phosphatase superfamily"/>
    <property type="match status" value="1"/>
</dbReference>
<feature type="domain" description="Tyrosine-protein phosphatase" evidence="5">
    <location>
        <begin position="52"/>
        <end position="319"/>
    </location>
</feature>
<name>A0A915K5B1_ROMCU</name>
<keyword evidence="3" id="KW-0378">Hydrolase</keyword>
<keyword evidence="4" id="KW-0904">Protein phosphatase</keyword>
<dbReference type="PROSITE" id="PS50055">
    <property type="entry name" value="TYR_PHOSPHATASE_PTP"/>
    <property type="match status" value="1"/>
</dbReference>
<dbReference type="Pfam" id="PF00102">
    <property type="entry name" value="Y_phosphatase"/>
    <property type="match status" value="1"/>
</dbReference>
<dbReference type="InterPro" id="IPR050348">
    <property type="entry name" value="Protein-Tyr_Phosphatase"/>
</dbReference>
<dbReference type="GO" id="GO:0004725">
    <property type="term" value="F:protein tyrosine phosphatase activity"/>
    <property type="evidence" value="ECO:0007669"/>
    <property type="project" value="UniProtKB-EC"/>
</dbReference>
<dbReference type="InterPro" id="IPR000387">
    <property type="entry name" value="Tyr_Pase_dom"/>
</dbReference>
<dbReference type="PANTHER" id="PTHR19134">
    <property type="entry name" value="RECEPTOR-TYPE TYROSINE-PROTEIN PHOSPHATASE"/>
    <property type="match status" value="1"/>
</dbReference>